<dbReference type="GO" id="GO:0016605">
    <property type="term" value="C:PML body"/>
    <property type="evidence" value="ECO:0007669"/>
    <property type="project" value="TreeGrafter"/>
</dbReference>
<gene>
    <name evidence="6" type="primary">RPAIN</name>
    <name evidence="6" type="synonym">rpain</name>
</gene>
<evidence type="ECO:0000256" key="1">
    <source>
        <dbReference type="ARBA" id="ARBA00022723"/>
    </source>
</evidence>
<proteinExistence type="predicted"/>
<keyword evidence="2" id="KW-0863">Zinc-finger</keyword>
<reference evidence="6" key="3">
    <citation type="submission" date="2025-09" db="UniProtKB">
        <authorList>
            <consortium name="Ensembl"/>
        </authorList>
    </citation>
    <scope>IDENTIFICATION</scope>
</reference>
<dbReference type="GO" id="GO:0006606">
    <property type="term" value="P:protein import into nucleus"/>
    <property type="evidence" value="ECO:0007669"/>
    <property type="project" value="TreeGrafter"/>
</dbReference>
<feature type="domain" description="RPA-interacting protein central" evidence="4">
    <location>
        <begin position="93"/>
        <end position="156"/>
    </location>
</feature>
<feature type="domain" description="RPA-interacting protein C-terminal" evidence="5">
    <location>
        <begin position="166"/>
        <end position="243"/>
    </location>
</feature>
<keyword evidence="7" id="KW-1185">Reference proteome</keyword>
<dbReference type="InterPro" id="IPR028159">
    <property type="entry name" value="RPA_interact_C_dom"/>
</dbReference>
<dbReference type="Proteomes" id="UP000694397">
    <property type="component" value="Chromosome 25"/>
</dbReference>
<dbReference type="Pfam" id="PF14767">
    <property type="entry name" value="RPA_interact_M"/>
    <property type="match status" value="1"/>
</dbReference>
<reference evidence="6 7" key="1">
    <citation type="submission" date="2019-04" db="EMBL/GenBank/DDBJ databases">
        <authorList>
            <consortium name="Wellcome Sanger Institute Data Sharing"/>
        </authorList>
    </citation>
    <scope>NUCLEOTIDE SEQUENCE [LARGE SCALE GENOMIC DNA]</scope>
</reference>
<reference evidence="6" key="2">
    <citation type="submission" date="2025-08" db="UniProtKB">
        <authorList>
            <consortium name="Ensembl"/>
        </authorList>
    </citation>
    <scope>IDENTIFICATION</scope>
</reference>
<sequence length="258" mass="28802">MMTSIHANPTHSLCCGSFCHQEDKFLVCVNILSNKARSDSDSDCVGIKPTSRCCKTAALSAEIPCHLPLRSPNFSQPSLFCASPFSCFCLFCHEMLRTSSGSDSPASPQMESILPEDEELLVLEEIQQELMSQELLIIEEYEKSMRYEEKYLDAVVEGMEGEGQIICPVCRVNNLSINSQFTSCRCGVYINTGHRNITAENLQHLLESRVTEHMEECPDDPVFSMANNTEGFPTLMVSCKVTSSIVFVMYTNIYLANC</sequence>
<dbReference type="InterPro" id="IPR028156">
    <property type="entry name" value="RIP"/>
</dbReference>
<dbReference type="OrthoDB" id="435311at2759"/>
<name>A0A8C9QZV4_SCLFO</name>
<evidence type="ECO:0000256" key="2">
    <source>
        <dbReference type="ARBA" id="ARBA00022771"/>
    </source>
</evidence>
<dbReference type="InterPro" id="IPR028155">
    <property type="entry name" value="RPA_interact_central"/>
</dbReference>
<accession>A0A8C9QZV4</accession>
<evidence type="ECO:0000259" key="5">
    <source>
        <dbReference type="Pfam" id="PF14768"/>
    </source>
</evidence>
<evidence type="ECO:0000313" key="6">
    <source>
        <dbReference type="Ensembl" id="ENSSFOP00015002581.2"/>
    </source>
</evidence>
<keyword evidence="3" id="KW-0862">Zinc</keyword>
<dbReference type="GO" id="GO:0008270">
    <property type="term" value="F:zinc ion binding"/>
    <property type="evidence" value="ECO:0007669"/>
    <property type="project" value="UniProtKB-KW"/>
</dbReference>
<dbReference type="Ensembl" id="ENSSFOT00015002627.2">
    <property type="protein sequence ID" value="ENSSFOP00015002581.2"/>
    <property type="gene ID" value="ENSSFOG00015001717.2"/>
</dbReference>
<dbReference type="PANTHER" id="PTHR31742:SF1">
    <property type="entry name" value="RPA-INTERACTING PROTEIN"/>
    <property type="match status" value="1"/>
</dbReference>
<dbReference type="AlphaFoldDB" id="A0A8C9QZV4"/>
<protein>
    <submittedName>
        <fullName evidence="6">RPA interacting protein</fullName>
    </submittedName>
</protein>
<dbReference type="Pfam" id="PF14768">
    <property type="entry name" value="RPA_interact_C"/>
    <property type="match status" value="1"/>
</dbReference>
<evidence type="ECO:0000259" key="4">
    <source>
        <dbReference type="Pfam" id="PF14767"/>
    </source>
</evidence>
<dbReference type="PANTHER" id="PTHR31742">
    <property type="entry name" value="RPA-INTERACTING PROTEIN RPAIN"/>
    <property type="match status" value="1"/>
</dbReference>
<evidence type="ECO:0000256" key="3">
    <source>
        <dbReference type="ARBA" id="ARBA00022833"/>
    </source>
</evidence>
<organism evidence="6 7">
    <name type="scientific">Scleropages formosus</name>
    <name type="common">Asian bonytongue</name>
    <name type="synonym">Osteoglossum formosum</name>
    <dbReference type="NCBI Taxonomy" id="113540"/>
    <lineage>
        <taxon>Eukaryota</taxon>
        <taxon>Metazoa</taxon>
        <taxon>Chordata</taxon>
        <taxon>Craniata</taxon>
        <taxon>Vertebrata</taxon>
        <taxon>Euteleostomi</taxon>
        <taxon>Actinopterygii</taxon>
        <taxon>Neopterygii</taxon>
        <taxon>Teleostei</taxon>
        <taxon>Osteoglossocephala</taxon>
        <taxon>Osteoglossomorpha</taxon>
        <taxon>Osteoglossiformes</taxon>
        <taxon>Osteoglossidae</taxon>
        <taxon>Scleropages</taxon>
    </lineage>
</organism>
<dbReference type="GeneTree" id="ENSGT00390000006416"/>
<keyword evidence="1" id="KW-0479">Metal-binding</keyword>
<evidence type="ECO:0000313" key="7">
    <source>
        <dbReference type="Proteomes" id="UP000694397"/>
    </source>
</evidence>